<keyword evidence="7" id="KW-0597">Phosphoprotein</keyword>
<evidence type="ECO:0000256" key="7">
    <source>
        <dbReference type="ARBA" id="ARBA00022553"/>
    </source>
</evidence>
<dbReference type="PROSITE" id="PS50195">
    <property type="entry name" value="PX"/>
    <property type="match status" value="1"/>
</dbReference>
<evidence type="ECO:0000256" key="4">
    <source>
        <dbReference type="ARBA" id="ARBA00010883"/>
    </source>
</evidence>
<feature type="compositionally biased region" description="Basic and acidic residues" evidence="12">
    <location>
        <begin position="559"/>
        <end position="569"/>
    </location>
</feature>
<dbReference type="PANTHER" id="PTHR10555">
    <property type="entry name" value="SORTING NEXIN"/>
    <property type="match status" value="1"/>
</dbReference>
<dbReference type="GO" id="GO:0005829">
    <property type="term" value="C:cytosol"/>
    <property type="evidence" value="ECO:0007669"/>
    <property type="project" value="GOC"/>
</dbReference>
<organism evidence="14 15">
    <name type="scientific">Tieghemiomyces parasiticus</name>
    <dbReference type="NCBI Taxonomy" id="78921"/>
    <lineage>
        <taxon>Eukaryota</taxon>
        <taxon>Fungi</taxon>
        <taxon>Fungi incertae sedis</taxon>
        <taxon>Zoopagomycota</taxon>
        <taxon>Kickxellomycotina</taxon>
        <taxon>Dimargaritomycetes</taxon>
        <taxon>Dimargaritales</taxon>
        <taxon>Dimargaritaceae</taxon>
        <taxon>Tieghemiomyces</taxon>
    </lineage>
</organism>
<dbReference type="GO" id="GO:0035091">
    <property type="term" value="F:phosphatidylinositol binding"/>
    <property type="evidence" value="ECO:0007669"/>
    <property type="project" value="InterPro"/>
</dbReference>
<dbReference type="Gene3D" id="1.20.1270.60">
    <property type="entry name" value="Arfaptin homology (AH) domain/BAR domain"/>
    <property type="match status" value="1"/>
</dbReference>
<feature type="region of interest" description="Disordered" evidence="12">
    <location>
        <begin position="195"/>
        <end position="288"/>
    </location>
</feature>
<reference evidence="14" key="1">
    <citation type="submission" date="2022-07" db="EMBL/GenBank/DDBJ databases">
        <title>Phylogenomic reconstructions and comparative analyses of Kickxellomycotina fungi.</title>
        <authorList>
            <person name="Reynolds N.K."/>
            <person name="Stajich J.E."/>
            <person name="Barry K."/>
            <person name="Grigoriev I.V."/>
            <person name="Crous P."/>
            <person name="Smith M.E."/>
        </authorList>
    </citation>
    <scope>NUCLEOTIDE SEQUENCE</scope>
    <source>
        <strain evidence="14">RSA 861</strain>
    </source>
</reference>
<dbReference type="GO" id="GO:0005794">
    <property type="term" value="C:Golgi apparatus"/>
    <property type="evidence" value="ECO:0007669"/>
    <property type="project" value="UniProtKB-SubCell"/>
</dbReference>
<evidence type="ECO:0000313" key="14">
    <source>
        <dbReference type="EMBL" id="KAJ1923116.1"/>
    </source>
</evidence>
<dbReference type="EMBL" id="JANBPT010000354">
    <property type="protein sequence ID" value="KAJ1923116.1"/>
    <property type="molecule type" value="Genomic_DNA"/>
</dbReference>
<evidence type="ECO:0000256" key="9">
    <source>
        <dbReference type="ARBA" id="ARBA00023034"/>
    </source>
</evidence>
<evidence type="ECO:0000259" key="13">
    <source>
        <dbReference type="PROSITE" id="PS50195"/>
    </source>
</evidence>
<dbReference type="GO" id="GO:0045053">
    <property type="term" value="P:protein retention in Golgi apparatus"/>
    <property type="evidence" value="ECO:0007669"/>
    <property type="project" value="TreeGrafter"/>
</dbReference>
<evidence type="ECO:0000256" key="8">
    <source>
        <dbReference type="ARBA" id="ARBA00022927"/>
    </source>
</evidence>
<accession>A0A9W8DXN1</accession>
<dbReference type="SMART" id="SM00312">
    <property type="entry name" value="PX"/>
    <property type="match status" value="1"/>
</dbReference>
<evidence type="ECO:0000256" key="5">
    <source>
        <dbReference type="ARBA" id="ARBA00022448"/>
    </source>
</evidence>
<evidence type="ECO:0000256" key="2">
    <source>
        <dbReference type="ARBA" id="ARBA00004496"/>
    </source>
</evidence>
<dbReference type="Gene3D" id="3.30.1520.10">
    <property type="entry name" value="Phox-like domain"/>
    <property type="match status" value="1"/>
</dbReference>
<proteinExistence type="inferred from homology"/>
<dbReference type="Pfam" id="PF00787">
    <property type="entry name" value="PX"/>
    <property type="match status" value="1"/>
</dbReference>
<feature type="region of interest" description="Disordered" evidence="12">
    <location>
        <begin position="38"/>
        <end position="171"/>
    </location>
</feature>
<dbReference type="GO" id="GO:0030904">
    <property type="term" value="C:retromer complex"/>
    <property type="evidence" value="ECO:0007669"/>
    <property type="project" value="UniProtKB-ARBA"/>
</dbReference>
<dbReference type="AlphaFoldDB" id="A0A9W8DXN1"/>
<sequence>MSHPRDRPHDWAFAADDALAASHFDDFSDLLVSSAAGDSALEGSGDYHHHRSHPQDNNPFADVVSPLSSSALYNGLPTTTPHDDDLPGFEDIFAPRPGRTVPSHTARSPGLAIDTPWSDQAPAYSEPSQRTPVLSVARTATPRSSGQAASPVIPSPGLPYRDDSVAAPGTDDATAASIMGRLSAVDLNARPTLATPASPNFDIPTANTWSDHPPAITRSPVQSPLPHPSSLPESAHFQGSADPLATSGGPSDARSPGAMAQTLPSEHDPRDGVDDAADSPGVSLPDGRRLLISVTDPHKIGDAMNAHVVYRVHTEADSPAFDRDEYTVRRRYRDFDWLYHQLTHTHPGLVVPPVPEKQSLGRFQDEFVESRRFGLEKFLRKIAAHPALHDDHSFKLFLTSEVFSAAARDRRVDSGRGFFGVFGEVMSSSFNKFHEPDEWFENRRAQLDALESQLRSLLKAVEGTIRQRKELATALGELATDMTALGEAEGNAGLARAFALFGQLQDNLRRLQERQAAFDVKTFESTTDEYIRTIGSAKLTLGARVRAYQTWQADAAELRRKTGSLERQRAQQRGSSGSGGGRTDKTTQLQNEVGALEIRTEDHRHAFEDISASIRSELERFDSEKVHDFKASAERYLASMVEHQRQVIQLWEDYLSIFANIDPPASPPPVAS</sequence>
<feature type="compositionally biased region" description="Polar residues" evidence="12">
    <location>
        <begin position="66"/>
        <end position="80"/>
    </location>
</feature>
<keyword evidence="5" id="KW-0813">Transport</keyword>
<feature type="region of interest" description="Disordered" evidence="12">
    <location>
        <begin position="559"/>
        <end position="588"/>
    </location>
</feature>
<dbReference type="SUPFAM" id="SSF103657">
    <property type="entry name" value="BAR/IMD domain-like"/>
    <property type="match status" value="1"/>
</dbReference>
<dbReference type="InterPro" id="IPR015404">
    <property type="entry name" value="Vps5_C"/>
</dbReference>
<dbReference type="GO" id="GO:0042147">
    <property type="term" value="P:retrograde transport, endosome to Golgi"/>
    <property type="evidence" value="ECO:0007669"/>
    <property type="project" value="TreeGrafter"/>
</dbReference>
<keyword evidence="6" id="KW-0963">Cytoplasm</keyword>
<name>A0A9W8DXN1_9FUNG</name>
<comment type="similarity">
    <text evidence="4">Belongs to the sorting nexin family.</text>
</comment>
<dbReference type="InterPro" id="IPR001683">
    <property type="entry name" value="PX_dom"/>
</dbReference>
<feature type="domain" description="PX" evidence="13">
    <location>
        <begin position="288"/>
        <end position="404"/>
    </location>
</feature>
<keyword evidence="9" id="KW-0333">Golgi apparatus</keyword>
<dbReference type="GO" id="GO:0015031">
    <property type="term" value="P:protein transport"/>
    <property type="evidence" value="ECO:0007669"/>
    <property type="project" value="UniProtKB-KW"/>
</dbReference>
<evidence type="ECO:0000256" key="1">
    <source>
        <dbReference type="ARBA" id="ARBA00004287"/>
    </source>
</evidence>
<evidence type="ECO:0000256" key="12">
    <source>
        <dbReference type="SAM" id="MobiDB-lite"/>
    </source>
</evidence>
<evidence type="ECO:0000256" key="10">
    <source>
        <dbReference type="ARBA" id="ARBA00023136"/>
    </source>
</evidence>
<keyword evidence="15" id="KW-1185">Reference proteome</keyword>
<evidence type="ECO:0000256" key="6">
    <source>
        <dbReference type="ARBA" id="ARBA00022490"/>
    </source>
</evidence>
<comment type="subcellular location">
    <subcellularLocation>
        <location evidence="2">Cytoplasm</location>
    </subcellularLocation>
    <subcellularLocation>
        <location evidence="3">Golgi apparatus</location>
    </subcellularLocation>
    <subcellularLocation>
        <location evidence="1">Membrane</location>
        <topology evidence="1">Peripheral membrane protein</topology>
        <orientation evidence="1">Cytoplasmic side</orientation>
    </subcellularLocation>
</comment>
<keyword evidence="8" id="KW-0653">Protein transport</keyword>
<dbReference type="OrthoDB" id="271164at2759"/>
<evidence type="ECO:0000256" key="3">
    <source>
        <dbReference type="ARBA" id="ARBA00004555"/>
    </source>
</evidence>
<comment type="caution">
    <text evidence="14">The sequence shown here is derived from an EMBL/GenBank/DDBJ whole genome shotgun (WGS) entry which is preliminary data.</text>
</comment>
<evidence type="ECO:0000313" key="15">
    <source>
        <dbReference type="Proteomes" id="UP001150569"/>
    </source>
</evidence>
<dbReference type="GO" id="GO:0005768">
    <property type="term" value="C:endosome"/>
    <property type="evidence" value="ECO:0007669"/>
    <property type="project" value="TreeGrafter"/>
</dbReference>
<dbReference type="InterPro" id="IPR036871">
    <property type="entry name" value="PX_dom_sf"/>
</dbReference>
<protein>
    <submittedName>
        <fullName evidence="14">Vacuolar protein sorting-associated protein vps5</fullName>
    </submittedName>
</protein>
<dbReference type="FunFam" id="1.20.1270.60:FF:000022">
    <property type="entry name" value="Sorting nexin 3 protein"/>
    <property type="match status" value="1"/>
</dbReference>
<feature type="coiled-coil region" evidence="11">
    <location>
        <begin position="440"/>
        <end position="467"/>
    </location>
</feature>
<keyword evidence="11" id="KW-0175">Coiled coil</keyword>
<gene>
    <name evidence="14" type="primary">vps5</name>
    <name evidence="14" type="ORF">IWQ60_006087</name>
</gene>
<dbReference type="InterPro" id="IPR027267">
    <property type="entry name" value="AH/BAR_dom_sf"/>
</dbReference>
<dbReference type="SUPFAM" id="SSF64268">
    <property type="entry name" value="PX domain"/>
    <property type="match status" value="1"/>
</dbReference>
<keyword evidence="10" id="KW-0472">Membrane</keyword>
<dbReference type="PANTHER" id="PTHR10555:SF170">
    <property type="entry name" value="FI18122P1"/>
    <property type="match status" value="1"/>
</dbReference>
<dbReference type="Proteomes" id="UP001150569">
    <property type="component" value="Unassembled WGS sequence"/>
</dbReference>
<dbReference type="Pfam" id="PF09325">
    <property type="entry name" value="Vps5"/>
    <property type="match status" value="1"/>
</dbReference>
<evidence type="ECO:0000256" key="11">
    <source>
        <dbReference type="SAM" id="Coils"/>
    </source>
</evidence>